<accession>A0A840BYT8</accession>
<proteinExistence type="predicted"/>
<name>A0A840BYT8_9HYPH</name>
<dbReference type="RefSeq" id="WP_183316192.1">
    <property type="nucleotide sequence ID" value="NZ_JACIEN010000001.1"/>
</dbReference>
<gene>
    <name evidence="2" type="ORF">GGR16_001604</name>
</gene>
<dbReference type="InterPro" id="IPR016181">
    <property type="entry name" value="Acyl_CoA_acyltransferase"/>
</dbReference>
<dbReference type="PANTHER" id="PTHR47017:SF1">
    <property type="entry name" value="ACYL-COA"/>
    <property type="match status" value="1"/>
</dbReference>
<dbReference type="AlphaFoldDB" id="A0A840BYT8"/>
<feature type="region of interest" description="Disordered" evidence="1">
    <location>
        <begin position="32"/>
        <end position="63"/>
    </location>
</feature>
<feature type="compositionally biased region" description="Low complexity" evidence="1">
    <location>
        <begin position="32"/>
        <end position="49"/>
    </location>
</feature>
<dbReference type="Proteomes" id="UP000577362">
    <property type="component" value="Unassembled WGS sequence"/>
</dbReference>
<evidence type="ECO:0000256" key="1">
    <source>
        <dbReference type="SAM" id="MobiDB-lite"/>
    </source>
</evidence>
<organism evidence="2 3">
    <name type="scientific">Chelatococcus caeni</name>
    <dbReference type="NCBI Taxonomy" id="1348468"/>
    <lineage>
        <taxon>Bacteria</taxon>
        <taxon>Pseudomonadati</taxon>
        <taxon>Pseudomonadota</taxon>
        <taxon>Alphaproteobacteria</taxon>
        <taxon>Hyphomicrobiales</taxon>
        <taxon>Chelatococcaceae</taxon>
        <taxon>Chelatococcus</taxon>
    </lineage>
</organism>
<comment type="caution">
    <text evidence="2">The sequence shown here is derived from an EMBL/GenBank/DDBJ whole genome shotgun (WGS) entry which is preliminary data.</text>
</comment>
<evidence type="ECO:0000313" key="3">
    <source>
        <dbReference type="Proteomes" id="UP000577362"/>
    </source>
</evidence>
<dbReference type="InterPro" id="IPR007434">
    <property type="entry name" value="FemAB-like"/>
</dbReference>
<dbReference type="EMBL" id="JACIEN010000001">
    <property type="protein sequence ID" value="MBB4016598.1"/>
    <property type="molecule type" value="Genomic_DNA"/>
</dbReference>
<dbReference type="Gene3D" id="3.40.630.30">
    <property type="match status" value="1"/>
</dbReference>
<dbReference type="SUPFAM" id="SSF55729">
    <property type="entry name" value="Acyl-CoA N-acyltransferases (Nat)"/>
    <property type="match status" value="1"/>
</dbReference>
<dbReference type="Pfam" id="PF04339">
    <property type="entry name" value="FemAB_like"/>
    <property type="match status" value="1"/>
</dbReference>
<sequence length="446" mass="48844">MTTKADDDAGLTVRVAPSISAIAAADWDACANPQGAAREPQPAAQAAPATDSRDSSFRAPDEDRTCAGSGIAVLESASQHDSHNPFISHAFLSALEESGAVGGRTGWTPLHLVVEGTDGAVRAVAPCYGKSHSLGEYVFDHGWADAFERAGGQYYPKLQLSVPFTPATGRRLLARPGPGADAARHGLVAGLRALRREIDASSAHVTFLPQEEWRFLGEEGFLLRTDRQFHWPNEGYHSFEDFLGALSARKRKAIRRERRDALGPDITIEPLTGSDITEAHWDAFFDFYQDTGSRKWGRPYLPRAFFSLVGERMADRILLVVARRGGRYIAGALNFIGANTLYGRNWGAIEHHPFLHFELCYYQAMDFAIRRGLARVEAGAQGEHKLARGYKPALTYSAHDIGHPGLRRAVADYLARERVAIEAEMEALAEELPYRHEGQGARAPGA</sequence>
<reference evidence="2 3" key="1">
    <citation type="submission" date="2020-08" db="EMBL/GenBank/DDBJ databases">
        <title>Genomic Encyclopedia of Type Strains, Phase IV (KMG-IV): sequencing the most valuable type-strain genomes for metagenomic binning, comparative biology and taxonomic classification.</title>
        <authorList>
            <person name="Goeker M."/>
        </authorList>
    </citation>
    <scope>NUCLEOTIDE SEQUENCE [LARGE SCALE GENOMIC DNA]</scope>
    <source>
        <strain evidence="2 3">DSM 103737</strain>
    </source>
</reference>
<dbReference type="PANTHER" id="PTHR47017">
    <property type="entry name" value="ACYL-COA"/>
    <property type="match status" value="1"/>
</dbReference>
<protein>
    <recommendedName>
        <fullName evidence="4">GNAT family N-acetyltransferase</fullName>
    </recommendedName>
</protein>
<keyword evidence="3" id="KW-1185">Reference proteome</keyword>
<evidence type="ECO:0008006" key="4">
    <source>
        <dbReference type="Google" id="ProtNLM"/>
    </source>
</evidence>
<evidence type="ECO:0000313" key="2">
    <source>
        <dbReference type="EMBL" id="MBB4016598.1"/>
    </source>
</evidence>
<feature type="compositionally biased region" description="Basic and acidic residues" evidence="1">
    <location>
        <begin position="51"/>
        <end position="63"/>
    </location>
</feature>